<evidence type="ECO:0008006" key="3">
    <source>
        <dbReference type="Google" id="ProtNLM"/>
    </source>
</evidence>
<geneLocation type="plasmid" evidence="2"/>
<name>A0AB72UJ36_9PROT</name>
<accession>A0AB72UJ36</accession>
<dbReference type="RefSeq" id="WP_007091721.1">
    <property type="nucleotide sequence ID" value="NZ_CP004389.1"/>
</dbReference>
<dbReference type="EMBL" id="CP004389">
    <property type="protein sequence ID" value="AJD54298.1"/>
    <property type="molecule type" value="Genomic_DNA"/>
</dbReference>
<dbReference type="AlphaFoldDB" id="A0AB72UJ36"/>
<keyword evidence="1" id="KW-0614">Plasmid</keyword>
<gene>
    <name evidence="1" type="ORF">TH3_21128</name>
</gene>
<organism evidence="1 2">
    <name type="scientific">Thalassospira xiamenensis M-5 = DSM 17429</name>
    <dbReference type="NCBI Taxonomy" id="1123366"/>
    <lineage>
        <taxon>Bacteria</taxon>
        <taxon>Pseudomonadati</taxon>
        <taxon>Pseudomonadota</taxon>
        <taxon>Alphaproteobacteria</taxon>
        <taxon>Rhodospirillales</taxon>
        <taxon>Thalassospiraceae</taxon>
        <taxon>Thalassospira</taxon>
    </lineage>
</organism>
<proteinExistence type="predicted"/>
<dbReference type="GeneID" id="31929867"/>
<reference evidence="1 2" key="1">
    <citation type="journal article" date="2012" name="J. Bacteriol.">
        <title>Genome sequence of Thalassospira xiamenensis type strain M-5.</title>
        <authorList>
            <person name="Lai Q."/>
            <person name="Shao Z."/>
        </authorList>
    </citation>
    <scope>NUCLEOTIDE SEQUENCE [LARGE SCALE GENOMIC DNA]</scope>
    <source>
        <strain evidence="1 2">M-5</strain>
    </source>
</reference>
<dbReference type="KEGG" id="txi:TH3_21128"/>
<evidence type="ECO:0000313" key="2">
    <source>
        <dbReference type="Proteomes" id="UP000007127"/>
    </source>
</evidence>
<sequence>MTKSRTLIEDAQMVPNGCRWSFEGSNEEMMKYNGRVVYDGSMLWVSEKQQQRTDFRRLNIQYGIDEFIDKLELFVAHRWPRSLQLVAAIREKKDKDPDYREVLEKWCSGAPDASTVELRDVICAPFQHHECVTSQISDTPGYGYHSLAYFNIWVALDTCGMFARNAFVHPLGKHIDDAQIVGAELTYAFLGKESQRFYETNFEGYSQCETSARKVGSADVVAAIVEMPDHSRSYMMTANGRTFVGMDLQSDYFMSTADFLASEHKILISDAFKSAQSGPGSRIEIDLHRPNQGFRSGLDGIIKEQAAYYGLSIEEHGRVVEELADVQENTELGL</sequence>
<evidence type="ECO:0000313" key="1">
    <source>
        <dbReference type="EMBL" id="AJD54298.1"/>
    </source>
</evidence>
<protein>
    <recommendedName>
        <fullName evidence="3">FRG domain-containing protein</fullName>
    </recommendedName>
</protein>
<dbReference type="Proteomes" id="UP000007127">
    <property type="component" value="Plasmid"/>
</dbReference>